<keyword evidence="5" id="KW-1185">Reference proteome</keyword>
<evidence type="ECO:0000256" key="1">
    <source>
        <dbReference type="ARBA" id="ARBA00022723"/>
    </source>
</evidence>
<dbReference type="GO" id="GO:0016829">
    <property type="term" value="F:lyase activity"/>
    <property type="evidence" value="ECO:0007669"/>
    <property type="project" value="UniProtKB-KW"/>
</dbReference>
<dbReference type="Proteomes" id="UP000628775">
    <property type="component" value="Unassembled WGS sequence"/>
</dbReference>
<accession>A0A8J2VLR2</accession>
<gene>
    <name evidence="4" type="ORF">GCM10011391_07640</name>
</gene>
<dbReference type="EMBL" id="BMIR01000002">
    <property type="protein sequence ID" value="GGE31444.1"/>
    <property type="molecule type" value="Genomic_DNA"/>
</dbReference>
<dbReference type="InterPro" id="IPR013341">
    <property type="entry name" value="Mandelate_racemase_N_dom"/>
</dbReference>
<protein>
    <submittedName>
        <fullName evidence="4">Isomerase</fullName>
    </submittedName>
</protein>
<dbReference type="SUPFAM" id="SSF54826">
    <property type="entry name" value="Enolase N-terminal domain-like"/>
    <property type="match status" value="1"/>
</dbReference>
<dbReference type="Gene3D" id="3.30.390.10">
    <property type="entry name" value="Enolase-like, N-terminal domain"/>
    <property type="match status" value="1"/>
</dbReference>
<keyword evidence="2" id="KW-0456">Lyase</keyword>
<proteinExistence type="predicted"/>
<keyword evidence="1" id="KW-0479">Metal-binding</keyword>
<dbReference type="SUPFAM" id="SSF51604">
    <property type="entry name" value="Enolase C-terminal domain-like"/>
    <property type="match status" value="1"/>
</dbReference>
<dbReference type="SMART" id="SM00922">
    <property type="entry name" value="MR_MLE"/>
    <property type="match status" value="1"/>
</dbReference>
<sequence>MKITSAETFIIKNPLPDKGGDYWYLIKLTTDDGVVGWGEANMHFITRNPVAFRAMFHDMVDQYVIGQDPFKVELMWQNIFHYYCYGHADLPKMTILTAVETACWDIIGKALDKPIYELLGGLYHERLRSYTYLYPENEKDLHRDLWKNPEACAERALYYCEQGFNAIKLDPVLDFEGVVPPWQPSLGMLARAEKTIRLIREAVGDRCDIIIGTHGQYTGAAAIRFAKRMEKYDPLWFEEPLPPENFEQMARLNEYTSIPICTGERLATKFELIGLLTSQAADILQIDLGSVGGILESKKIAGAAEAFHAQITPHFHGGPIMYGAQAQISACSPNFLIQEIIEKMNGFHQLLVKQPFEFDEGYMIPSKLPGLGIELNEAELQKYMV</sequence>
<dbReference type="InterPro" id="IPR029065">
    <property type="entry name" value="Enolase_C-like"/>
</dbReference>
<dbReference type="AlphaFoldDB" id="A0A8J2VLR2"/>
<dbReference type="CDD" id="cd03316">
    <property type="entry name" value="MR_like"/>
    <property type="match status" value="1"/>
</dbReference>
<dbReference type="GO" id="GO:0046872">
    <property type="term" value="F:metal ion binding"/>
    <property type="evidence" value="ECO:0007669"/>
    <property type="project" value="UniProtKB-KW"/>
</dbReference>
<dbReference type="PANTHER" id="PTHR48080:SF2">
    <property type="entry name" value="D-GALACTONATE DEHYDRATASE"/>
    <property type="match status" value="1"/>
</dbReference>
<dbReference type="RefSeq" id="WP_229672258.1">
    <property type="nucleotide sequence ID" value="NZ_BMIR01000002.1"/>
</dbReference>
<comment type="caution">
    <text evidence="4">The sequence shown here is derived from an EMBL/GenBank/DDBJ whole genome shotgun (WGS) entry which is preliminary data.</text>
</comment>
<evidence type="ECO:0000313" key="4">
    <source>
        <dbReference type="EMBL" id="GGE31444.1"/>
    </source>
</evidence>
<reference evidence="4" key="2">
    <citation type="submission" date="2020-09" db="EMBL/GenBank/DDBJ databases">
        <authorList>
            <person name="Sun Q."/>
            <person name="Zhou Y."/>
        </authorList>
    </citation>
    <scope>NUCLEOTIDE SEQUENCE</scope>
    <source>
        <strain evidence="4">CGMCC 1.15371</strain>
    </source>
</reference>
<organism evidence="4 5">
    <name type="scientific">Pullulanibacillus camelliae</name>
    <dbReference type="NCBI Taxonomy" id="1707096"/>
    <lineage>
        <taxon>Bacteria</taxon>
        <taxon>Bacillati</taxon>
        <taxon>Bacillota</taxon>
        <taxon>Bacilli</taxon>
        <taxon>Bacillales</taxon>
        <taxon>Sporolactobacillaceae</taxon>
        <taxon>Pullulanibacillus</taxon>
    </lineage>
</organism>
<dbReference type="Pfam" id="PF13378">
    <property type="entry name" value="MR_MLE_C"/>
    <property type="match status" value="1"/>
</dbReference>
<dbReference type="InterPro" id="IPR036849">
    <property type="entry name" value="Enolase-like_C_sf"/>
</dbReference>
<dbReference type="GO" id="GO:0016853">
    <property type="term" value="F:isomerase activity"/>
    <property type="evidence" value="ECO:0007669"/>
    <property type="project" value="UniProtKB-KW"/>
</dbReference>
<dbReference type="InterPro" id="IPR013342">
    <property type="entry name" value="Mandelate_racemase_C"/>
</dbReference>
<name>A0A8J2VLR2_9BACL</name>
<dbReference type="InterPro" id="IPR034593">
    <property type="entry name" value="DgoD-like"/>
</dbReference>
<dbReference type="PANTHER" id="PTHR48080">
    <property type="entry name" value="D-GALACTONATE DEHYDRATASE-RELATED"/>
    <property type="match status" value="1"/>
</dbReference>
<dbReference type="Gene3D" id="3.20.20.120">
    <property type="entry name" value="Enolase-like C-terminal domain"/>
    <property type="match status" value="1"/>
</dbReference>
<reference evidence="4" key="1">
    <citation type="journal article" date="2014" name="Int. J. Syst. Evol. Microbiol.">
        <title>Complete genome sequence of Corynebacterium casei LMG S-19264T (=DSM 44701T), isolated from a smear-ripened cheese.</title>
        <authorList>
            <consortium name="US DOE Joint Genome Institute (JGI-PGF)"/>
            <person name="Walter F."/>
            <person name="Albersmeier A."/>
            <person name="Kalinowski J."/>
            <person name="Ruckert C."/>
        </authorList>
    </citation>
    <scope>NUCLEOTIDE SEQUENCE</scope>
    <source>
        <strain evidence="4">CGMCC 1.15371</strain>
    </source>
</reference>
<dbReference type="InterPro" id="IPR029017">
    <property type="entry name" value="Enolase-like_N"/>
</dbReference>
<evidence type="ECO:0000256" key="2">
    <source>
        <dbReference type="ARBA" id="ARBA00023239"/>
    </source>
</evidence>
<evidence type="ECO:0000259" key="3">
    <source>
        <dbReference type="SMART" id="SM00922"/>
    </source>
</evidence>
<evidence type="ECO:0000313" key="5">
    <source>
        <dbReference type="Proteomes" id="UP000628775"/>
    </source>
</evidence>
<dbReference type="Pfam" id="PF02746">
    <property type="entry name" value="MR_MLE_N"/>
    <property type="match status" value="1"/>
</dbReference>
<keyword evidence="4" id="KW-0413">Isomerase</keyword>
<feature type="domain" description="Mandelate racemase/muconate lactonizing enzyme C-terminal" evidence="3">
    <location>
        <begin position="149"/>
        <end position="259"/>
    </location>
</feature>